<dbReference type="AlphaFoldDB" id="A0A8H5CIK5"/>
<protein>
    <recommendedName>
        <fullName evidence="3">CHAT domain-containing protein</fullName>
    </recommendedName>
</protein>
<reference evidence="4 5" key="1">
    <citation type="journal article" date="2020" name="ISME J.">
        <title>Uncovering the hidden diversity of litter-decomposition mechanisms in mushroom-forming fungi.</title>
        <authorList>
            <person name="Floudas D."/>
            <person name="Bentzer J."/>
            <person name="Ahren D."/>
            <person name="Johansson T."/>
            <person name="Persson P."/>
            <person name="Tunlid A."/>
        </authorList>
    </citation>
    <scope>NUCLEOTIDE SEQUENCE [LARGE SCALE GENOMIC DNA]</scope>
    <source>
        <strain evidence="4 5">CBS 175.51</strain>
    </source>
</reference>
<evidence type="ECO:0000256" key="2">
    <source>
        <dbReference type="SAM" id="MobiDB-lite"/>
    </source>
</evidence>
<organism evidence="4 5">
    <name type="scientific">Ephemerocybe angulata</name>
    <dbReference type="NCBI Taxonomy" id="980116"/>
    <lineage>
        <taxon>Eukaryota</taxon>
        <taxon>Fungi</taxon>
        <taxon>Dikarya</taxon>
        <taxon>Basidiomycota</taxon>
        <taxon>Agaricomycotina</taxon>
        <taxon>Agaricomycetes</taxon>
        <taxon>Agaricomycetidae</taxon>
        <taxon>Agaricales</taxon>
        <taxon>Agaricineae</taxon>
        <taxon>Psathyrellaceae</taxon>
        <taxon>Ephemerocybe</taxon>
    </lineage>
</organism>
<evidence type="ECO:0000259" key="3">
    <source>
        <dbReference type="Pfam" id="PF12770"/>
    </source>
</evidence>
<keyword evidence="1" id="KW-0802">TPR repeat</keyword>
<sequence>MVEALSAQQRALRITPEGHAELPDRHLYRLGDTLALRFEHYSEASDIDEAIAALQKAVQLTPEGHVDLPGRHKHLGDLLKTRFVSGGNRKDLDECISHCKSAATNPYGPGLITLGAAREWVKLLDQYDPQSPDMIDAPRGNGPRALHLLQKNQLLVPTAVSFAFERDRPYKALEWVWSQLNNLRTPLDDLRIHYPELAQRIADISSRLESAGSPREPAHIPMSEWEEGSAARARVVLAREWEGLLRTARAIPGFGHFLKPAPCPTILQHLPDSGPVVIINIVETGCDALALLAGLDEPLHIPLPNFSLEKAKRYRRQLNTQLKAHVPRARGEEANTVLDGDSSRRGRIDPSSGKAPPRIWWCPTGELSFLSLHAAGVYGESESDSVMDYVVSSYMPTVTALTDRVKNNLPIDETVSGLFLTSQPNAPGRSPIPGTTDEVKSIYAMAKANGVRVLMREGVCILHATLPRRRTIHSKVDSSFTMALSISLLSFNVRHLKNVDLAFLSACETSTGEEKLPDEAVWLLVCSLRDTGEW</sequence>
<proteinExistence type="predicted"/>
<dbReference type="PROSITE" id="PS50005">
    <property type="entry name" value="TPR"/>
    <property type="match status" value="1"/>
</dbReference>
<name>A0A8H5CIK5_9AGAR</name>
<keyword evidence="5" id="KW-1185">Reference proteome</keyword>
<evidence type="ECO:0000313" key="4">
    <source>
        <dbReference type="EMBL" id="KAF5341257.1"/>
    </source>
</evidence>
<dbReference type="InterPro" id="IPR024983">
    <property type="entry name" value="CHAT_dom"/>
</dbReference>
<dbReference type="Gene3D" id="1.25.40.10">
    <property type="entry name" value="Tetratricopeptide repeat domain"/>
    <property type="match status" value="1"/>
</dbReference>
<accession>A0A8H5CIK5</accession>
<dbReference type="InterPro" id="IPR011990">
    <property type="entry name" value="TPR-like_helical_dom_sf"/>
</dbReference>
<feature type="repeat" description="TPR" evidence="1">
    <location>
        <begin position="31"/>
        <end position="64"/>
    </location>
</feature>
<evidence type="ECO:0000256" key="1">
    <source>
        <dbReference type="PROSITE-ProRule" id="PRU00339"/>
    </source>
</evidence>
<feature type="domain" description="CHAT" evidence="3">
    <location>
        <begin position="355"/>
        <end position="519"/>
    </location>
</feature>
<dbReference type="EMBL" id="JAACJK010000002">
    <property type="protein sequence ID" value="KAF5341257.1"/>
    <property type="molecule type" value="Genomic_DNA"/>
</dbReference>
<dbReference type="Proteomes" id="UP000541558">
    <property type="component" value="Unassembled WGS sequence"/>
</dbReference>
<comment type="caution">
    <text evidence="4">The sequence shown here is derived from an EMBL/GenBank/DDBJ whole genome shotgun (WGS) entry which is preliminary data.</text>
</comment>
<dbReference type="Pfam" id="PF12770">
    <property type="entry name" value="CHAT"/>
    <property type="match status" value="1"/>
</dbReference>
<gene>
    <name evidence="4" type="ORF">D9611_006153</name>
</gene>
<feature type="region of interest" description="Disordered" evidence="2">
    <location>
        <begin position="335"/>
        <end position="354"/>
    </location>
</feature>
<evidence type="ECO:0000313" key="5">
    <source>
        <dbReference type="Proteomes" id="UP000541558"/>
    </source>
</evidence>
<dbReference type="OrthoDB" id="3261813at2759"/>
<dbReference type="InterPro" id="IPR019734">
    <property type="entry name" value="TPR_rpt"/>
</dbReference>